<evidence type="ECO:0000313" key="2">
    <source>
        <dbReference type="EMBL" id="KKC41445.1"/>
    </source>
</evidence>
<evidence type="ECO:0000256" key="1">
    <source>
        <dbReference type="SAM" id="MobiDB-lite"/>
    </source>
</evidence>
<evidence type="ECO:0000313" key="3">
    <source>
        <dbReference type="Proteomes" id="UP000033411"/>
    </source>
</evidence>
<evidence type="ECO:0008006" key="4">
    <source>
        <dbReference type="Google" id="ProtNLM"/>
    </source>
</evidence>
<dbReference type="PATRIC" id="fig|1293439.3.peg.82"/>
<sequence>MANRGMPSLLALLGLVAVAGYQNRDKISQALGSAGGSNPAGNAGNALGEAGNIVGRTAGSIGESLTGGLNDLLATFRDTGHKEQADSWITPGVPTQGLSRSQVENAIGRDTLLDVAQKSGLQYDDLLERLSVSIPNAVDRLTPDGRFPESDEDVQKRMVGQ</sequence>
<gene>
    <name evidence="2" type="ORF">WH87_00375</name>
</gene>
<organism evidence="2 3">
    <name type="scientific">Devosia epidermidihirudinis</name>
    <dbReference type="NCBI Taxonomy" id="1293439"/>
    <lineage>
        <taxon>Bacteria</taxon>
        <taxon>Pseudomonadati</taxon>
        <taxon>Pseudomonadota</taxon>
        <taxon>Alphaproteobacteria</taxon>
        <taxon>Hyphomicrobiales</taxon>
        <taxon>Devosiaceae</taxon>
        <taxon>Devosia</taxon>
    </lineage>
</organism>
<dbReference type="InterPro" id="IPR027405">
    <property type="entry name" value="YidB-like"/>
</dbReference>
<dbReference type="STRING" id="1293439.WH87_00375"/>
<dbReference type="InterPro" id="IPR045372">
    <property type="entry name" value="YidB"/>
</dbReference>
<name>A0A0F5QKF4_9HYPH</name>
<dbReference type="AlphaFoldDB" id="A0A0F5QKF4"/>
<protein>
    <recommendedName>
        <fullName evidence="4">DUF937 domain-containing protein</fullName>
    </recommendedName>
</protein>
<keyword evidence="3" id="KW-1185">Reference proteome</keyword>
<dbReference type="SUPFAM" id="SSF140804">
    <property type="entry name" value="YidB-like"/>
    <property type="match status" value="1"/>
</dbReference>
<reference evidence="2 3" key="1">
    <citation type="submission" date="2015-03" db="EMBL/GenBank/DDBJ databases">
        <authorList>
            <person name="Lepp D."/>
            <person name="Hassan Y.I."/>
            <person name="Li X.-Z."/>
            <person name="Zhou T."/>
        </authorList>
    </citation>
    <scope>NUCLEOTIDE SEQUENCE [LARGE SCALE GENOMIC DNA]</scope>
    <source>
        <strain evidence="2 3">E84</strain>
    </source>
</reference>
<accession>A0A0F5QKF4</accession>
<dbReference type="OrthoDB" id="4235777at2"/>
<comment type="caution">
    <text evidence="2">The sequence shown here is derived from an EMBL/GenBank/DDBJ whole genome shotgun (WGS) entry which is preliminary data.</text>
</comment>
<dbReference type="Gene3D" id="1.10.10.690">
    <property type="entry name" value="YidB-like"/>
    <property type="match status" value="1"/>
</dbReference>
<dbReference type="EMBL" id="LANJ01000001">
    <property type="protein sequence ID" value="KKC41445.1"/>
    <property type="molecule type" value="Genomic_DNA"/>
</dbReference>
<dbReference type="Pfam" id="PF20159">
    <property type="entry name" value="YidB"/>
    <property type="match status" value="1"/>
</dbReference>
<proteinExistence type="predicted"/>
<dbReference type="RefSeq" id="WP_046137788.1">
    <property type="nucleotide sequence ID" value="NZ_LANJ01000001.1"/>
</dbReference>
<dbReference type="Proteomes" id="UP000033411">
    <property type="component" value="Unassembled WGS sequence"/>
</dbReference>
<feature type="compositionally biased region" description="Basic and acidic residues" evidence="1">
    <location>
        <begin position="141"/>
        <end position="161"/>
    </location>
</feature>
<feature type="region of interest" description="Disordered" evidence="1">
    <location>
        <begin position="138"/>
        <end position="161"/>
    </location>
</feature>